<evidence type="ECO:0000256" key="2">
    <source>
        <dbReference type="ARBA" id="ARBA00022771"/>
    </source>
</evidence>
<dbReference type="PANTHER" id="PTHR23101:SF122">
    <property type="entry name" value="RABAPTIN-5-ASSOCIATED EXCHANGE FACTOR FOR RAB5"/>
    <property type="match status" value="1"/>
</dbReference>
<protein>
    <submittedName>
        <fullName evidence="7">Rab5 GDP/GTP exchange factor</fullName>
    </submittedName>
</protein>
<feature type="region of interest" description="Disordered" evidence="4">
    <location>
        <begin position="521"/>
        <end position="556"/>
    </location>
</feature>
<evidence type="ECO:0000256" key="1">
    <source>
        <dbReference type="ARBA" id="ARBA00022723"/>
    </source>
</evidence>
<reference evidence="7" key="1">
    <citation type="submission" date="2021-05" db="EMBL/GenBank/DDBJ databases">
        <authorList>
            <person name="Alioto T."/>
            <person name="Alioto T."/>
            <person name="Gomez Garrido J."/>
        </authorList>
    </citation>
    <scope>NUCLEOTIDE SEQUENCE</scope>
</reference>
<dbReference type="InterPro" id="IPR045046">
    <property type="entry name" value="Vps9-like"/>
</dbReference>
<dbReference type="SUPFAM" id="SSF109993">
    <property type="entry name" value="VPS9 domain"/>
    <property type="match status" value="1"/>
</dbReference>
<sequence>MESSISKISIDIKCKKCKDFYGTPQQLGFCSVCYQNHLKQQKHRTELARERENAVDVVRQSPKQAGFSKFEDKIKQQGAKKNVLKNKLKDLLKPNTKESSAPEQHLLDPDTLAELDKIHSELPAPLLANPALETDVRDVIRDVIVRLTHATEQEKAVCVEDLSEMMQNFYINFAKRMEMHKIYEDTTSTERELLLDYVEKYAMICLYPSLFCPPFTEDEEEDLAIQERIRQLQWVSAKHLDCGIEETNTTVLNLVYNSMGKLLEMDSARAPQDKLSRVVDCCRDIFLVLQGGPASADEFLPALIFLVLKTNLVRLKSNIHYVTRFCNADQLKQGEAGYFFTNLSCAVSFIENLTARDLGMDPVEFEEYMSGKRACSSFWESAMFVIESLHTMDEGLTTLSDLAAKQSEVLDGTVQMRSDLDSFCAEITASIERIGDEIPLHFNSGGEKVEFDGHLSGEGEWLVSPLQPQVIGFADLSSFTDKTQQNERDNESEGDSDMSLSNALVPGIHSAETSSLQSLDLNNSTLPLQPDESSTTLQPDNPSTTLQPDNSSTTLQPDISSIIQPLQPDRSTTLQPNSSIIQSLQPAVFTTLQPDLMDISTTQRTRDPSSLPSEDISQPVVSSSTDSTQLPVQNAKRGSSGPGETQGTAQHSAPPTPQFGQTSYQGFSRQLPQIPSIPCAMDSSSDDESTVST</sequence>
<keyword evidence="3" id="KW-0862">Zinc</keyword>
<dbReference type="Gene3D" id="1.10.246.120">
    <property type="match status" value="1"/>
</dbReference>
<dbReference type="GO" id="GO:0008270">
    <property type="term" value="F:zinc ion binding"/>
    <property type="evidence" value="ECO:0007669"/>
    <property type="project" value="UniProtKB-KW"/>
</dbReference>
<keyword evidence="1" id="KW-0479">Metal-binding</keyword>
<evidence type="ECO:0000256" key="4">
    <source>
        <dbReference type="SAM" id="MobiDB-lite"/>
    </source>
</evidence>
<dbReference type="SMART" id="SM00167">
    <property type="entry name" value="VPS9"/>
    <property type="match status" value="1"/>
</dbReference>
<dbReference type="GO" id="GO:0005085">
    <property type="term" value="F:guanyl-nucleotide exchange factor activity"/>
    <property type="evidence" value="ECO:0007669"/>
    <property type="project" value="InterPro"/>
</dbReference>
<dbReference type="Pfam" id="PF02204">
    <property type="entry name" value="VPS9"/>
    <property type="match status" value="1"/>
</dbReference>
<feature type="region of interest" description="Disordered" evidence="4">
    <location>
        <begin position="481"/>
        <end position="501"/>
    </location>
</feature>
<feature type="compositionally biased region" description="Polar residues" evidence="4">
    <location>
        <begin position="602"/>
        <end position="632"/>
    </location>
</feature>
<keyword evidence="2" id="KW-0863">Zinc-finger</keyword>
<dbReference type="PROSITE" id="PS51036">
    <property type="entry name" value="ZF_A20"/>
    <property type="match status" value="1"/>
</dbReference>
<dbReference type="PANTHER" id="PTHR23101">
    <property type="entry name" value="RAB GDP/GTP EXCHANGE FACTOR"/>
    <property type="match status" value="1"/>
</dbReference>
<feature type="region of interest" description="Disordered" evidence="4">
    <location>
        <begin position="602"/>
        <end position="693"/>
    </location>
</feature>
<feature type="compositionally biased region" description="Polar residues" evidence="4">
    <location>
        <begin position="642"/>
        <end position="673"/>
    </location>
</feature>
<feature type="domain" description="A20-type" evidence="5">
    <location>
        <begin position="8"/>
        <end position="42"/>
    </location>
</feature>
<dbReference type="InterPro" id="IPR037191">
    <property type="entry name" value="VPS9_dom_sf"/>
</dbReference>
<dbReference type="GO" id="GO:0031267">
    <property type="term" value="F:small GTPase binding"/>
    <property type="evidence" value="ECO:0007669"/>
    <property type="project" value="TreeGrafter"/>
</dbReference>
<dbReference type="Gene3D" id="1.20.1050.80">
    <property type="entry name" value="VPS9 domain"/>
    <property type="match status" value="1"/>
</dbReference>
<evidence type="ECO:0000313" key="7">
    <source>
        <dbReference type="EMBL" id="CAG6616601.1"/>
    </source>
</evidence>
<accession>A0A8D8LX09</accession>
<dbReference type="Pfam" id="PF18151">
    <property type="entry name" value="DUF5601"/>
    <property type="match status" value="1"/>
</dbReference>
<organism evidence="7">
    <name type="scientific">Cacopsylla melanoneura</name>
    <dbReference type="NCBI Taxonomy" id="428564"/>
    <lineage>
        <taxon>Eukaryota</taxon>
        <taxon>Metazoa</taxon>
        <taxon>Ecdysozoa</taxon>
        <taxon>Arthropoda</taxon>
        <taxon>Hexapoda</taxon>
        <taxon>Insecta</taxon>
        <taxon>Pterygota</taxon>
        <taxon>Neoptera</taxon>
        <taxon>Paraneoptera</taxon>
        <taxon>Hemiptera</taxon>
        <taxon>Sternorrhyncha</taxon>
        <taxon>Psylloidea</taxon>
        <taxon>Psyllidae</taxon>
        <taxon>Psyllinae</taxon>
        <taxon>Cacopsylla</taxon>
    </lineage>
</organism>
<proteinExistence type="predicted"/>
<feature type="compositionally biased region" description="Acidic residues" evidence="4">
    <location>
        <begin position="684"/>
        <end position="693"/>
    </location>
</feature>
<dbReference type="GO" id="GO:0003677">
    <property type="term" value="F:DNA binding"/>
    <property type="evidence" value="ECO:0007669"/>
    <property type="project" value="InterPro"/>
</dbReference>
<dbReference type="GO" id="GO:0016192">
    <property type="term" value="P:vesicle-mediated transport"/>
    <property type="evidence" value="ECO:0007669"/>
    <property type="project" value="InterPro"/>
</dbReference>
<dbReference type="GO" id="GO:0030139">
    <property type="term" value="C:endocytic vesicle"/>
    <property type="evidence" value="ECO:0007669"/>
    <property type="project" value="TreeGrafter"/>
</dbReference>
<feature type="domain" description="VPS9" evidence="6">
    <location>
        <begin position="219"/>
        <end position="359"/>
    </location>
</feature>
<dbReference type="GO" id="GO:0005829">
    <property type="term" value="C:cytosol"/>
    <property type="evidence" value="ECO:0007669"/>
    <property type="project" value="TreeGrafter"/>
</dbReference>
<evidence type="ECO:0000259" key="6">
    <source>
        <dbReference type="PROSITE" id="PS51205"/>
    </source>
</evidence>
<evidence type="ECO:0000259" key="5">
    <source>
        <dbReference type="PROSITE" id="PS51036"/>
    </source>
</evidence>
<dbReference type="EMBL" id="HBUF01036312">
    <property type="protein sequence ID" value="CAG6616601.1"/>
    <property type="molecule type" value="Transcribed_RNA"/>
</dbReference>
<dbReference type="PROSITE" id="PS51205">
    <property type="entry name" value="VPS9"/>
    <property type="match status" value="1"/>
</dbReference>
<dbReference type="AlphaFoldDB" id="A0A8D8LX09"/>
<dbReference type="InterPro" id="IPR003123">
    <property type="entry name" value="VPS9"/>
</dbReference>
<dbReference type="Gene3D" id="1.20.5.4770">
    <property type="match status" value="1"/>
</dbReference>
<evidence type="ECO:0000256" key="3">
    <source>
        <dbReference type="ARBA" id="ARBA00022833"/>
    </source>
</evidence>
<dbReference type="InterPro" id="IPR041545">
    <property type="entry name" value="DUF5601"/>
</dbReference>
<name>A0A8D8LX09_9HEMI</name>
<dbReference type="InterPro" id="IPR002653">
    <property type="entry name" value="Znf_A20"/>
</dbReference>